<dbReference type="KEGG" id="svp:Pan189_06770"/>
<evidence type="ECO:0000313" key="1">
    <source>
        <dbReference type="EMBL" id="QDT36321.1"/>
    </source>
</evidence>
<protein>
    <recommendedName>
        <fullName evidence="3">Plasmid stabilization system protein</fullName>
    </recommendedName>
</protein>
<keyword evidence="2" id="KW-1185">Reference proteome</keyword>
<dbReference type="EMBL" id="CP036268">
    <property type="protein sequence ID" value="QDT36321.1"/>
    <property type="molecule type" value="Genomic_DNA"/>
</dbReference>
<sequence>MPRPIRLTAETESQLAQATAWYQERSGISEIARQWYDGFLIEMKKLRFIEDEIGLTPLQEQEFFEERLFELHYGSGRNKTHRAIFRFVGGTIEIVTIRHLSQRGLTNDDLKFD</sequence>
<dbReference type="OrthoDB" id="286584at2"/>
<dbReference type="AlphaFoldDB" id="A0A517QXF7"/>
<gene>
    <name evidence="1" type="ORF">Pan189_06770</name>
</gene>
<dbReference type="Proteomes" id="UP000317318">
    <property type="component" value="Chromosome"/>
</dbReference>
<name>A0A517QXF7_9PLAN</name>
<dbReference type="RefSeq" id="WP_145362532.1">
    <property type="nucleotide sequence ID" value="NZ_CP036268.1"/>
</dbReference>
<evidence type="ECO:0000313" key="2">
    <source>
        <dbReference type="Proteomes" id="UP000317318"/>
    </source>
</evidence>
<reference evidence="1 2" key="1">
    <citation type="submission" date="2019-02" db="EMBL/GenBank/DDBJ databases">
        <title>Deep-cultivation of Planctomycetes and their phenomic and genomic characterization uncovers novel biology.</title>
        <authorList>
            <person name="Wiegand S."/>
            <person name="Jogler M."/>
            <person name="Boedeker C."/>
            <person name="Pinto D."/>
            <person name="Vollmers J."/>
            <person name="Rivas-Marin E."/>
            <person name="Kohn T."/>
            <person name="Peeters S.H."/>
            <person name="Heuer A."/>
            <person name="Rast P."/>
            <person name="Oberbeckmann S."/>
            <person name="Bunk B."/>
            <person name="Jeske O."/>
            <person name="Meyerdierks A."/>
            <person name="Storesund J.E."/>
            <person name="Kallscheuer N."/>
            <person name="Luecker S."/>
            <person name="Lage O.M."/>
            <person name="Pohl T."/>
            <person name="Merkel B.J."/>
            <person name="Hornburger P."/>
            <person name="Mueller R.-W."/>
            <person name="Bruemmer F."/>
            <person name="Labrenz M."/>
            <person name="Spormann A.M."/>
            <person name="Op den Camp H."/>
            <person name="Overmann J."/>
            <person name="Amann R."/>
            <person name="Jetten M.S.M."/>
            <person name="Mascher T."/>
            <person name="Medema M.H."/>
            <person name="Devos D.P."/>
            <person name="Kaster A.-K."/>
            <person name="Ovreas L."/>
            <person name="Rohde M."/>
            <person name="Galperin M.Y."/>
            <person name="Jogler C."/>
        </authorList>
    </citation>
    <scope>NUCLEOTIDE SEQUENCE [LARGE SCALE GENOMIC DNA]</scope>
    <source>
        <strain evidence="1 2">Pan189</strain>
    </source>
</reference>
<evidence type="ECO:0008006" key="3">
    <source>
        <dbReference type="Google" id="ProtNLM"/>
    </source>
</evidence>
<accession>A0A517QXF7</accession>
<organism evidence="1 2">
    <name type="scientific">Stratiformator vulcanicus</name>
    <dbReference type="NCBI Taxonomy" id="2527980"/>
    <lineage>
        <taxon>Bacteria</taxon>
        <taxon>Pseudomonadati</taxon>
        <taxon>Planctomycetota</taxon>
        <taxon>Planctomycetia</taxon>
        <taxon>Planctomycetales</taxon>
        <taxon>Planctomycetaceae</taxon>
        <taxon>Stratiformator</taxon>
    </lineage>
</organism>
<proteinExistence type="predicted"/>